<feature type="compositionally biased region" description="Basic and acidic residues" evidence="1">
    <location>
        <begin position="79"/>
        <end position="98"/>
    </location>
</feature>
<keyword evidence="3" id="KW-1185">Reference proteome</keyword>
<organism evidence="2 3">
    <name type="scientific">Brassicogethes aeneus</name>
    <name type="common">Rape pollen beetle</name>
    <name type="synonym">Meligethes aeneus</name>
    <dbReference type="NCBI Taxonomy" id="1431903"/>
    <lineage>
        <taxon>Eukaryota</taxon>
        <taxon>Metazoa</taxon>
        <taxon>Ecdysozoa</taxon>
        <taxon>Arthropoda</taxon>
        <taxon>Hexapoda</taxon>
        <taxon>Insecta</taxon>
        <taxon>Pterygota</taxon>
        <taxon>Neoptera</taxon>
        <taxon>Endopterygota</taxon>
        <taxon>Coleoptera</taxon>
        <taxon>Polyphaga</taxon>
        <taxon>Cucujiformia</taxon>
        <taxon>Nitidulidae</taxon>
        <taxon>Meligethinae</taxon>
        <taxon>Brassicogethes</taxon>
    </lineage>
</organism>
<feature type="region of interest" description="Disordered" evidence="1">
    <location>
        <begin position="1"/>
        <end position="150"/>
    </location>
</feature>
<name>A0A9P0F9U7_BRAAE</name>
<sequence length="170" mass="18504">MTDDYTHHVPRPKGRSASICAATSTSMEAISQSGGGTPDAGTPTSRRRRPAARSQSARLTNTRSVRRKHVVAAAAASNHVDKSHCNSEPKLADSHAIHTPDVSPNIRRKGSMRRGTSVYQRKSAAFLDVPDNRSGRNSNTEGEEDEDSYRLRSFSFTSKGMCGVATDYLR</sequence>
<accession>A0A9P0F9U7</accession>
<evidence type="ECO:0000313" key="2">
    <source>
        <dbReference type="EMBL" id="CAH0547203.1"/>
    </source>
</evidence>
<proteinExistence type="predicted"/>
<gene>
    <name evidence="2" type="ORF">MELIAE_LOCUS1240</name>
</gene>
<dbReference type="AlphaFoldDB" id="A0A9P0F9U7"/>
<evidence type="ECO:0000313" key="3">
    <source>
        <dbReference type="Proteomes" id="UP001154078"/>
    </source>
</evidence>
<protein>
    <submittedName>
        <fullName evidence="2">Uncharacterized protein</fullName>
    </submittedName>
</protein>
<dbReference type="OrthoDB" id="5239715at2759"/>
<dbReference type="Proteomes" id="UP001154078">
    <property type="component" value="Chromosome 1"/>
</dbReference>
<evidence type="ECO:0000256" key="1">
    <source>
        <dbReference type="SAM" id="MobiDB-lite"/>
    </source>
</evidence>
<feature type="compositionally biased region" description="Polar residues" evidence="1">
    <location>
        <begin position="21"/>
        <end position="32"/>
    </location>
</feature>
<dbReference type="EMBL" id="OV121132">
    <property type="protein sequence ID" value="CAH0547203.1"/>
    <property type="molecule type" value="Genomic_DNA"/>
</dbReference>
<reference evidence="2" key="1">
    <citation type="submission" date="2021-12" db="EMBL/GenBank/DDBJ databases">
        <authorList>
            <person name="King R."/>
        </authorList>
    </citation>
    <scope>NUCLEOTIDE SEQUENCE</scope>
</reference>